<dbReference type="KEGG" id="smax:FJR03_06415"/>
<gene>
    <name evidence="2" type="ORF">FJR03_06415</name>
</gene>
<evidence type="ECO:0000313" key="3">
    <source>
        <dbReference type="Proteomes" id="UP000593910"/>
    </source>
</evidence>
<dbReference type="RefSeq" id="WP_193112711.1">
    <property type="nucleotide sequence ID" value="NZ_CP041165.1"/>
</dbReference>
<proteinExistence type="predicted"/>
<keyword evidence="1" id="KW-1133">Transmembrane helix</keyword>
<accession>A0A7M1AVI3</accession>
<sequence length="61" mass="7276">MVYIGYLIVYVQKFYMHGYYVDFSDPYLHWPIGFITVVFGVYTILTAITYKYKACIDDIKD</sequence>
<dbReference type="AlphaFoldDB" id="A0A7M1AVI3"/>
<reference evidence="2 3" key="1">
    <citation type="submission" date="2019-06" db="EMBL/GenBank/DDBJ databases">
        <title>Sulfurimonas gotlandica sp. nov., a chemoautotrophic and psychrotolerant epsilonproteobacterium isolated from a pelagic redoxcline, and an emended description of the genus Sulfurimonas.</title>
        <authorList>
            <person name="Wang S."/>
            <person name="Jiang L."/>
            <person name="Shao Z."/>
        </authorList>
    </citation>
    <scope>NUCLEOTIDE SEQUENCE [LARGE SCALE GENOMIC DNA]</scope>
    <source>
        <strain evidence="2 3">B2</strain>
    </source>
</reference>
<dbReference type="EMBL" id="CP041165">
    <property type="protein sequence ID" value="QOP41396.1"/>
    <property type="molecule type" value="Genomic_DNA"/>
</dbReference>
<evidence type="ECO:0000313" key="2">
    <source>
        <dbReference type="EMBL" id="QOP41396.1"/>
    </source>
</evidence>
<keyword evidence="1" id="KW-0812">Transmembrane</keyword>
<keyword evidence="1" id="KW-0472">Membrane</keyword>
<evidence type="ECO:0000256" key="1">
    <source>
        <dbReference type="SAM" id="Phobius"/>
    </source>
</evidence>
<feature type="transmembrane region" description="Helical" evidence="1">
    <location>
        <begin position="28"/>
        <end position="50"/>
    </location>
</feature>
<dbReference type="Proteomes" id="UP000593910">
    <property type="component" value="Chromosome"/>
</dbReference>
<keyword evidence="3" id="KW-1185">Reference proteome</keyword>
<organism evidence="2 3">
    <name type="scientific">Sulfurimonas marina</name>
    <dbReference type="NCBI Taxonomy" id="2590551"/>
    <lineage>
        <taxon>Bacteria</taxon>
        <taxon>Pseudomonadati</taxon>
        <taxon>Campylobacterota</taxon>
        <taxon>Epsilonproteobacteria</taxon>
        <taxon>Campylobacterales</taxon>
        <taxon>Sulfurimonadaceae</taxon>
        <taxon>Sulfurimonas</taxon>
    </lineage>
</organism>
<protein>
    <submittedName>
        <fullName evidence="2">Uncharacterized protein</fullName>
    </submittedName>
</protein>
<name>A0A7M1AVI3_9BACT</name>